<evidence type="ECO:0000256" key="5">
    <source>
        <dbReference type="ARBA" id="ARBA00022801"/>
    </source>
</evidence>
<evidence type="ECO:0000256" key="1">
    <source>
        <dbReference type="ARBA" id="ARBA00011076"/>
    </source>
</evidence>
<dbReference type="SMART" id="SM00248">
    <property type="entry name" value="ANK"/>
    <property type="match status" value="2"/>
</dbReference>
<dbReference type="InterPro" id="IPR012338">
    <property type="entry name" value="Beta-lactam/transpept-like"/>
</dbReference>
<dbReference type="NCBIfam" id="TIGR03814">
    <property type="entry name" value="Gln_ase"/>
    <property type="match status" value="1"/>
</dbReference>
<dbReference type="Pfam" id="PF17959">
    <property type="entry name" value="EF-hand_14"/>
    <property type="match status" value="1"/>
</dbReference>
<evidence type="ECO:0000313" key="11">
    <source>
        <dbReference type="EMBL" id="OWF38844.1"/>
    </source>
</evidence>
<dbReference type="Pfam" id="PF04960">
    <property type="entry name" value="Glutaminase"/>
    <property type="match status" value="1"/>
</dbReference>
<dbReference type="EC" id="3.5.1.2" evidence="3"/>
<sequence>MQRTMTLCSCRCLLRQNRQSLLTGAKTFSSKIQRRSGFVLEANQTISRYGHKLLCQRLPCNAVAGIHTETIEPVPVTYDPNDGMVMNVKDFEDKLFNHLADKDDKVSIGKFKSMLHMTGLRDTDPRLSECMQNFANLQNEAGLQDLYDSVRVDRNQFKECINDNIVLISKAFRSQFVIPDFVDFRRRIDRLYRQARTNTRGEVANYIPQLARYSPDYWGVSVCTVDGQRHSIGDINVPFCLQSVSKPLTYSMVLNELGPEIVHQYVGHEPSGHPFNMICLDRNDKPHNPMINSGAIVTCSLVKQEMNSADKFDHTLSMFKKLAGGELMSFNNGVYLSEKETADRNFALGYYMREKKCFPEGTNLKDVLNFYFQLCSVEINCDSGAVLAATLANGGVCPTTGERLLTSQSVRDTLSLMFSCGMYDYSGQFAFKVGLPAKSGVSGCVLMVVPNVMGICMWSPPLDVWGNSCRGTQFCENFIEAFSFHNFDIVRQKKATKNDPRTTKTHSQAFEIVKLLFGAYNGDVTAMRRYALLGVNLNQQDYDGRTALHVAAAEGHINVVGFLLEKCELNSSVKDRWGFTALDEAKRFGHEDVAQMLQLYQKRNGCTSKS</sequence>
<dbReference type="PROSITE" id="PS50088">
    <property type="entry name" value="ANK_REPEAT"/>
    <property type="match status" value="1"/>
</dbReference>
<dbReference type="PANTHER" id="PTHR12544:SF29">
    <property type="entry name" value="GLUTAMINASE"/>
    <property type="match status" value="1"/>
</dbReference>
<dbReference type="InterPro" id="IPR015868">
    <property type="entry name" value="Glutaminase"/>
</dbReference>
<evidence type="ECO:0000259" key="10">
    <source>
        <dbReference type="Pfam" id="PF17959"/>
    </source>
</evidence>
<evidence type="ECO:0000256" key="4">
    <source>
        <dbReference type="ARBA" id="ARBA00022737"/>
    </source>
</evidence>
<keyword evidence="5" id="KW-0378">Hydrolase</keyword>
<keyword evidence="4" id="KW-0677">Repeat</keyword>
<evidence type="ECO:0000256" key="8">
    <source>
        <dbReference type="ARBA" id="ARBA00077251"/>
    </source>
</evidence>
<comment type="similarity">
    <text evidence="1">Belongs to the glutaminase family.</text>
</comment>
<dbReference type="EMBL" id="NEDP02005553">
    <property type="protein sequence ID" value="OWF38844.1"/>
    <property type="molecule type" value="Genomic_DNA"/>
</dbReference>
<evidence type="ECO:0000313" key="12">
    <source>
        <dbReference type="Proteomes" id="UP000242188"/>
    </source>
</evidence>
<dbReference type="FunFam" id="1.25.40.20:FF:000069">
    <property type="entry name" value="Glutaminase, isoform E"/>
    <property type="match status" value="1"/>
</dbReference>
<comment type="subunit">
    <text evidence="2">Homotetramer.</text>
</comment>
<dbReference type="HAMAP" id="MF_00313">
    <property type="entry name" value="Glutaminase"/>
    <property type="match status" value="1"/>
</dbReference>
<dbReference type="FunFam" id="3.40.710.10:FF:000008">
    <property type="entry name" value="Glutaminase, isoform E"/>
    <property type="match status" value="1"/>
</dbReference>
<reference evidence="11 12" key="1">
    <citation type="journal article" date="2017" name="Nat. Ecol. Evol.">
        <title>Scallop genome provides insights into evolution of bilaterian karyotype and development.</title>
        <authorList>
            <person name="Wang S."/>
            <person name="Zhang J."/>
            <person name="Jiao W."/>
            <person name="Li J."/>
            <person name="Xun X."/>
            <person name="Sun Y."/>
            <person name="Guo X."/>
            <person name="Huan P."/>
            <person name="Dong B."/>
            <person name="Zhang L."/>
            <person name="Hu X."/>
            <person name="Sun X."/>
            <person name="Wang J."/>
            <person name="Zhao C."/>
            <person name="Wang Y."/>
            <person name="Wang D."/>
            <person name="Huang X."/>
            <person name="Wang R."/>
            <person name="Lv J."/>
            <person name="Li Y."/>
            <person name="Zhang Z."/>
            <person name="Liu B."/>
            <person name="Lu W."/>
            <person name="Hui Y."/>
            <person name="Liang J."/>
            <person name="Zhou Z."/>
            <person name="Hou R."/>
            <person name="Li X."/>
            <person name="Liu Y."/>
            <person name="Li H."/>
            <person name="Ning X."/>
            <person name="Lin Y."/>
            <person name="Zhao L."/>
            <person name="Xing Q."/>
            <person name="Dou J."/>
            <person name="Li Y."/>
            <person name="Mao J."/>
            <person name="Guo H."/>
            <person name="Dou H."/>
            <person name="Li T."/>
            <person name="Mu C."/>
            <person name="Jiang W."/>
            <person name="Fu Q."/>
            <person name="Fu X."/>
            <person name="Miao Y."/>
            <person name="Liu J."/>
            <person name="Yu Q."/>
            <person name="Li R."/>
            <person name="Liao H."/>
            <person name="Li X."/>
            <person name="Kong Y."/>
            <person name="Jiang Z."/>
            <person name="Chourrout D."/>
            <person name="Li R."/>
            <person name="Bao Z."/>
        </authorList>
    </citation>
    <scope>NUCLEOTIDE SEQUENCE [LARGE SCALE GENOMIC DNA]</scope>
    <source>
        <strain evidence="11 12">PY_sf001</strain>
    </source>
</reference>
<dbReference type="Gene3D" id="1.25.40.20">
    <property type="entry name" value="Ankyrin repeat-containing domain"/>
    <property type="match status" value="1"/>
</dbReference>
<comment type="caution">
    <text evidence="11">The sequence shown here is derived from an EMBL/GenBank/DDBJ whole genome shotgun (WGS) entry which is preliminary data.</text>
</comment>
<dbReference type="PROSITE" id="PS50297">
    <property type="entry name" value="ANK_REP_REGION"/>
    <property type="match status" value="1"/>
</dbReference>
<dbReference type="GO" id="GO:0006543">
    <property type="term" value="P:L-glutamine catabolic process"/>
    <property type="evidence" value="ECO:0007669"/>
    <property type="project" value="TreeGrafter"/>
</dbReference>
<dbReference type="AlphaFoldDB" id="A0A210PQV8"/>
<feature type="repeat" description="ANK" evidence="9">
    <location>
        <begin position="543"/>
        <end position="566"/>
    </location>
</feature>
<gene>
    <name evidence="11" type="ORF">KP79_PYT23688</name>
</gene>
<dbReference type="GO" id="GO:0006537">
    <property type="term" value="P:glutamate biosynthetic process"/>
    <property type="evidence" value="ECO:0007669"/>
    <property type="project" value="TreeGrafter"/>
</dbReference>
<proteinExistence type="inferred from homology"/>
<dbReference type="Gene3D" id="3.40.710.10">
    <property type="entry name" value="DD-peptidase/beta-lactamase superfamily"/>
    <property type="match status" value="1"/>
</dbReference>
<dbReference type="OrthoDB" id="9995210at2759"/>
<feature type="domain" description="Glutaminase EF-hand" evidence="10">
    <location>
        <begin position="92"/>
        <end position="179"/>
    </location>
</feature>
<dbReference type="SUPFAM" id="SSF56601">
    <property type="entry name" value="beta-lactamase/transpeptidase-like"/>
    <property type="match status" value="1"/>
</dbReference>
<accession>A0A210PQV8</accession>
<dbReference type="Pfam" id="PF12796">
    <property type="entry name" value="Ank_2"/>
    <property type="match status" value="1"/>
</dbReference>
<evidence type="ECO:0000256" key="9">
    <source>
        <dbReference type="PROSITE-ProRule" id="PRU00023"/>
    </source>
</evidence>
<dbReference type="GO" id="GO:0004359">
    <property type="term" value="F:glutaminase activity"/>
    <property type="evidence" value="ECO:0007669"/>
    <property type="project" value="UniProtKB-EC"/>
</dbReference>
<dbReference type="InterPro" id="IPR036770">
    <property type="entry name" value="Ankyrin_rpt-contain_sf"/>
</dbReference>
<dbReference type="InterPro" id="IPR002110">
    <property type="entry name" value="Ankyrin_rpt"/>
</dbReference>
<keyword evidence="12" id="KW-1185">Reference proteome</keyword>
<comment type="catalytic activity">
    <reaction evidence="7">
        <text>L-glutamine + H2O = L-glutamate + NH4(+)</text>
        <dbReference type="Rhea" id="RHEA:15889"/>
        <dbReference type="ChEBI" id="CHEBI:15377"/>
        <dbReference type="ChEBI" id="CHEBI:28938"/>
        <dbReference type="ChEBI" id="CHEBI:29985"/>
        <dbReference type="ChEBI" id="CHEBI:58359"/>
        <dbReference type="EC" id="3.5.1.2"/>
    </reaction>
</comment>
<keyword evidence="6 9" id="KW-0040">ANK repeat</keyword>
<dbReference type="Gene3D" id="1.10.238.210">
    <property type="match status" value="1"/>
</dbReference>
<evidence type="ECO:0000256" key="6">
    <source>
        <dbReference type="ARBA" id="ARBA00023043"/>
    </source>
</evidence>
<evidence type="ECO:0000256" key="2">
    <source>
        <dbReference type="ARBA" id="ARBA00011881"/>
    </source>
</evidence>
<dbReference type="SUPFAM" id="SSF48403">
    <property type="entry name" value="Ankyrin repeat"/>
    <property type="match status" value="1"/>
</dbReference>
<protein>
    <recommendedName>
        <fullName evidence="3">glutaminase</fullName>
        <ecNumber evidence="3">3.5.1.2</ecNumber>
    </recommendedName>
    <alternativeName>
        <fullName evidence="8">L-glutamine amidohydrolase</fullName>
    </alternativeName>
</protein>
<dbReference type="STRING" id="6573.A0A210PQV8"/>
<dbReference type="Proteomes" id="UP000242188">
    <property type="component" value="Unassembled WGS sequence"/>
</dbReference>
<dbReference type="InterPro" id="IPR041541">
    <property type="entry name" value="Glutaminase_EF-hand"/>
</dbReference>
<name>A0A210PQV8_MIZYE</name>
<dbReference type="PANTHER" id="PTHR12544">
    <property type="entry name" value="GLUTAMINASE"/>
    <property type="match status" value="1"/>
</dbReference>
<evidence type="ECO:0000256" key="7">
    <source>
        <dbReference type="ARBA" id="ARBA00049534"/>
    </source>
</evidence>
<organism evidence="11 12">
    <name type="scientific">Mizuhopecten yessoensis</name>
    <name type="common">Japanese scallop</name>
    <name type="synonym">Patinopecten yessoensis</name>
    <dbReference type="NCBI Taxonomy" id="6573"/>
    <lineage>
        <taxon>Eukaryota</taxon>
        <taxon>Metazoa</taxon>
        <taxon>Spiralia</taxon>
        <taxon>Lophotrochozoa</taxon>
        <taxon>Mollusca</taxon>
        <taxon>Bivalvia</taxon>
        <taxon>Autobranchia</taxon>
        <taxon>Pteriomorphia</taxon>
        <taxon>Pectinida</taxon>
        <taxon>Pectinoidea</taxon>
        <taxon>Pectinidae</taxon>
        <taxon>Mizuhopecten</taxon>
    </lineage>
</organism>
<evidence type="ECO:0000256" key="3">
    <source>
        <dbReference type="ARBA" id="ARBA00012918"/>
    </source>
</evidence>